<dbReference type="AlphaFoldDB" id="A0A382KJJ7"/>
<proteinExistence type="predicted"/>
<dbReference type="SUPFAM" id="SSF53850">
    <property type="entry name" value="Periplasmic binding protein-like II"/>
    <property type="match status" value="1"/>
</dbReference>
<evidence type="ECO:0000313" key="1">
    <source>
        <dbReference type="EMBL" id="SVC24640.1"/>
    </source>
</evidence>
<protein>
    <recommendedName>
        <fullName evidence="2">Extracellular solute-binding protein</fullName>
    </recommendedName>
</protein>
<dbReference type="EMBL" id="UINC01081103">
    <property type="protein sequence ID" value="SVC24640.1"/>
    <property type="molecule type" value="Genomic_DNA"/>
</dbReference>
<gene>
    <name evidence="1" type="ORF">METZ01_LOCUS277494</name>
</gene>
<name>A0A382KJJ7_9ZZZZ</name>
<evidence type="ECO:0008006" key="2">
    <source>
        <dbReference type="Google" id="ProtNLM"/>
    </source>
</evidence>
<dbReference type="Gene3D" id="3.40.190.10">
    <property type="entry name" value="Periplasmic binding protein-like II"/>
    <property type="match status" value="1"/>
</dbReference>
<reference evidence="1" key="1">
    <citation type="submission" date="2018-05" db="EMBL/GenBank/DDBJ databases">
        <authorList>
            <person name="Lanie J.A."/>
            <person name="Ng W.-L."/>
            <person name="Kazmierczak K.M."/>
            <person name="Andrzejewski T.M."/>
            <person name="Davidsen T.M."/>
            <person name="Wayne K.J."/>
            <person name="Tettelin H."/>
            <person name="Glass J.I."/>
            <person name="Rusch D."/>
            <person name="Podicherti R."/>
            <person name="Tsui H.-C.T."/>
            <person name="Winkler M.E."/>
        </authorList>
    </citation>
    <scope>NUCLEOTIDE SEQUENCE</scope>
</reference>
<feature type="non-terminal residue" evidence="1">
    <location>
        <position position="130"/>
    </location>
</feature>
<organism evidence="1">
    <name type="scientific">marine metagenome</name>
    <dbReference type="NCBI Taxonomy" id="408172"/>
    <lineage>
        <taxon>unclassified sequences</taxon>
        <taxon>metagenomes</taxon>
        <taxon>ecological metagenomes</taxon>
    </lineage>
</organism>
<dbReference type="Pfam" id="PF01547">
    <property type="entry name" value="SBP_bac_1"/>
    <property type="match status" value="1"/>
</dbReference>
<dbReference type="InterPro" id="IPR006059">
    <property type="entry name" value="SBP"/>
</dbReference>
<sequence>MKLFISLMATAVFFVTTSMAGTINVTNNSSNTDNHKLWKEQIIPMFEKENPGIMVKMTIYDHEAYKTAIRNFLQAEPPDVVNWFSGNRMKFFVDQGLFEDVSDVWDKHDLHAKLSSARSTVTLDGKQWGV</sequence>
<accession>A0A382KJJ7</accession>